<dbReference type="AlphaFoldDB" id="A0A2A9MHI6"/>
<evidence type="ECO:0000313" key="2">
    <source>
        <dbReference type="Proteomes" id="UP000224006"/>
    </source>
</evidence>
<accession>A0A2A9MHI6</accession>
<keyword evidence="2" id="KW-1185">Reference proteome</keyword>
<dbReference type="VEuPathDB" id="ToxoDB:BESB_053820"/>
<dbReference type="Proteomes" id="UP000224006">
    <property type="component" value="Chromosome IV"/>
</dbReference>
<organism evidence="1 2">
    <name type="scientific">Besnoitia besnoiti</name>
    <name type="common">Apicomplexan protozoan</name>
    <dbReference type="NCBI Taxonomy" id="94643"/>
    <lineage>
        <taxon>Eukaryota</taxon>
        <taxon>Sar</taxon>
        <taxon>Alveolata</taxon>
        <taxon>Apicomplexa</taxon>
        <taxon>Conoidasida</taxon>
        <taxon>Coccidia</taxon>
        <taxon>Eucoccidiorida</taxon>
        <taxon>Eimeriorina</taxon>
        <taxon>Sarcocystidae</taxon>
        <taxon>Besnoitia</taxon>
    </lineage>
</organism>
<protein>
    <submittedName>
        <fullName evidence="1">Uncharacterized protein</fullName>
    </submittedName>
</protein>
<dbReference type="OrthoDB" id="445371at2759"/>
<gene>
    <name evidence="1" type="ORF">BESB_053820</name>
</gene>
<dbReference type="KEGG" id="bbes:BESB_053820"/>
<sequence>MDKHNLTNLDVECLNALKVLLKPRYLYLIEPWLMNAKQEQKKALIMAADYVEGKTWATLLPAVQKDRYGLRRPTATRFRSLDQAQYAAEWPNTLKREGTNNRARHTSEIAECHSLNRHPVKQEAYAFLLHPVAAAKIEDWQVTEGTEENKATLAAALRSLKFLQEKLPGYDDKSIPSGVQPNDRLYLESYCRRIRAEPACGELGVFSQGEKRKQPQQAVAHTTPHAHYLESHLYLPFTTGDYTTTNQRMMEPPPPGLGVIYSSEDDGTEAIKKNLISPIILSEKLALQ</sequence>
<dbReference type="GeneID" id="40310311"/>
<comment type="caution">
    <text evidence="1">The sequence shown here is derived from an EMBL/GenBank/DDBJ whole genome shotgun (WGS) entry which is preliminary data.</text>
</comment>
<dbReference type="EMBL" id="NWUJ01000004">
    <property type="protein sequence ID" value="PFH35731.1"/>
    <property type="molecule type" value="Genomic_DNA"/>
</dbReference>
<evidence type="ECO:0000313" key="1">
    <source>
        <dbReference type="EMBL" id="PFH35731.1"/>
    </source>
</evidence>
<dbReference type="RefSeq" id="XP_029219740.1">
    <property type="nucleotide sequence ID" value="XM_029363817.1"/>
</dbReference>
<reference evidence="1 2" key="1">
    <citation type="submission" date="2017-09" db="EMBL/GenBank/DDBJ databases">
        <title>Genome sequencing of Besnoitia besnoiti strain Bb-Ger1.</title>
        <authorList>
            <person name="Schares G."/>
            <person name="Venepally P."/>
            <person name="Lorenzi H.A."/>
        </authorList>
    </citation>
    <scope>NUCLEOTIDE SEQUENCE [LARGE SCALE GENOMIC DNA]</scope>
    <source>
        <strain evidence="1 2">Bb-Ger1</strain>
    </source>
</reference>
<proteinExistence type="predicted"/>
<name>A0A2A9MHI6_BESBE</name>